<dbReference type="EMBL" id="MCOG01000183">
    <property type="protein sequence ID" value="ORY28867.1"/>
    <property type="molecule type" value="Genomic_DNA"/>
</dbReference>
<gene>
    <name evidence="9" type="ORF">LY90DRAFT_88522</name>
</gene>
<reference evidence="9 10" key="1">
    <citation type="submission" date="2016-08" db="EMBL/GenBank/DDBJ databases">
        <title>A Parts List for Fungal Cellulosomes Revealed by Comparative Genomics.</title>
        <authorList>
            <consortium name="DOE Joint Genome Institute"/>
            <person name="Haitjema C.H."/>
            <person name="Gilmore S.P."/>
            <person name="Henske J.K."/>
            <person name="Solomon K.V."/>
            <person name="De Groot R."/>
            <person name="Kuo A."/>
            <person name="Mondo S.J."/>
            <person name="Salamov A.A."/>
            <person name="Labutti K."/>
            <person name="Zhao Z."/>
            <person name="Chiniquy J."/>
            <person name="Barry K."/>
            <person name="Brewer H.M."/>
            <person name="Purvine S.O."/>
            <person name="Wright A.T."/>
            <person name="Boxma B."/>
            <person name="Van Alen T."/>
            <person name="Hackstein J.H."/>
            <person name="Baker S.E."/>
            <person name="Grigoriev I.V."/>
            <person name="O'Malley M.A."/>
        </authorList>
    </citation>
    <scope>NUCLEOTIDE SEQUENCE [LARGE SCALE GENOMIC DNA]</scope>
    <source>
        <strain evidence="9 10">G1</strain>
    </source>
</reference>
<comment type="similarity">
    <text evidence="2">Belongs to the VAMP-associated protein (VAP) (TC 9.B.17) family.</text>
</comment>
<organism evidence="9 10">
    <name type="scientific">Neocallimastix californiae</name>
    <dbReference type="NCBI Taxonomy" id="1754190"/>
    <lineage>
        <taxon>Eukaryota</taxon>
        <taxon>Fungi</taxon>
        <taxon>Fungi incertae sedis</taxon>
        <taxon>Chytridiomycota</taxon>
        <taxon>Chytridiomycota incertae sedis</taxon>
        <taxon>Neocallimastigomycetes</taxon>
        <taxon>Neocallimastigales</taxon>
        <taxon>Neocallimastigaceae</taxon>
        <taxon>Neocallimastix</taxon>
    </lineage>
</organism>
<evidence type="ECO:0000256" key="6">
    <source>
        <dbReference type="SAM" id="MobiDB-lite"/>
    </source>
</evidence>
<keyword evidence="5 7" id="KW-0472">Membrane</keyword>
<dbReference type="Gene3D" id="2.60.40.10">
    <property type="entry name" value="Immunoglobulins"/>
    <property type="match status" value="1"/>
</dbReference>
<evidence type="ECO:0000256" key="7">
    <source>
        <dbReference type="SAM" id="Phobius"/>
    </source>
</evidence>
<dbReference type="GO" id="GO:0005886">
    <property type="term" value="C:plasma membrane"/>
    <property type="evidence" value="ECO:0007669"/>
    <property type="project" value="TreeGrafter"/>
</dbReference>
<keyword evidence="10" id="KW-1185">Reference proteome</keyword>
<dbReference type="AlphaFoldDB" id="A0A1Y2B2Z6"/>
<feature type="domain" description="MSP" evidence="8">
    <location>
        <begin position="3"/>
        <end position="141"/>
    </location>
</feature>
<dbReference type="OrthoDB" id="264603at2759"/>
<proteinExistence type="inferred from homology"/>
<evidence type="ECO:0000256" key="5">
    <source>
        <dbReference type="ARBA" id="ARBA00023136"/>
    </source>
</evidence>
<accession>A0A1Y2B2Z6</accession>
<dbReference type="STRING" id="1754190.A0A1Y2B2Z6"/>
<dbReference type="InterPro" id="IPR016763">
    <property type="entry name" value="VAP"/>
</dbReference>
<dbReference type="InterPro" id="IPR013783">
    <property type="entry name" value="Ig-like_fold"/>
</dbReference>
<dbReference type="SUPFAM" id="SSF49354">
    <property type="entry name" value="PapD-like"/>
    <property type="match status" value="1"/>
</dbReference>
<protein>
    <recommendedName>
        <fullName evidence="8">MSP domain-containing protein</fullName>
    </recommendedName>
</protein>
<feature type="transmembrane region" description="Helical" evidence="7">
    <location>
        <begin position="288"/>
        <end position="306"/>
    </location>
</feature>
<name>A0A1Y2B2Z6_9FUNG</name>
<comment type="subcellular location">
    <subcellularLocation>
        <location evidence="1">Membrane</location>
        <topology evidence="1">Single-pass type IV membrane protein</topology>
    </subcellularLocation>
</comment>
<dbReference type="Pfam" id="PF00635">
    <property type="entry name" value="Motile_Sperm"/>
    <property type="match status" value="1"/>
</dbReference>
<evidence type="ECO:0000259" key="8">
    <source>
        <dbReference type="PROSITE" id="PS50202"/>
    </source>
</evidence>
<dbReference type="GO" id="GO:0061817">
    <property type="term" value="P:endoplasmic reticulum-plasma membrane tethering"/>
    <property type="evidence" value="ECO:0007669"/>
    <property type="project" value="TreeGrafter"/>
</dbReference>
<keyword evidence="3 7" id="KW-0812">Transmembrane</keyword>
<evidence type="ECO:0000256" key="2">
    <source>
        <dbReference type="ARBA" id="ARBA00008932"/>
    </source>
</evidence>
<evidence type="ECO:0000313" key="9">
    <source>
        <dbReference type="EMBL" id="ORY28867.1"/>
    </source>
</evidence>
<sequence>MDFVTFEPNKSLHFVKKSNSRNLDDTGSPKGDSFLKSIITINNNSPDQIIGFKIKTTSPRNFCVRPSVGKILPNKKSEVSIYIRIHDLNIISSDKFLIQTAVIPSDIVNLNDDKCLEKISEEFKKLEHLKKSNPSEVVNILKEHKLLCDISDLPNIKTDNSKKTTSLNSPESPYSKDKLASPLTPNVTSPVKRSLGINSELKENELLEKNPHNINEANAIIKELENAIQKYSVDSLKSDLINTRRFGKESINEVSADGKKEINDPKELFFEWNEKTSGRHKLPLDKSVQWPIAFLIVVIAFIIGAYSF</sequence>
<dbReference type="GO" id="GO:0090158">
    <property type="term" value="P:endoplasmic reticulum membrane organization"/>
    <property type="evidence" value="ECO:0007669"/>
    <property type="project" value="TreeGrafter"/>
</dbReference>
<dbReference type="PROSITE" id="PS50202">
    <property type="entry name" value="MSP"/>
    <property type="match status" value="1"/>
</dbReference>
<feature type="region of interest" description="Disordered" evidence="6">
    <location>
        <begin position="159"/>
        <end position="187"/>
    </location>
</feature>
<evidence type="ECO:0000256" key="4">
    <source>
        <dbReference type="ARBA" id="ARBA00022989"/>
    </source>
</evidence>
<comment type="caution">
    <text evidence="9">The sequence shown here is derived from an EMBL/GenBank/DDBJ whole genome shotgun (WGS) entry which is preliminary data.</text>
</comment>
<dbReference type="PANTHER" id="PTHR10809">
    <property type="entry name" value="VESICLE-ASSOCIATED MEMBRANE PROTEIN-ASSOCIATED PROTEIN"/>
    <property type="match status" value="1"/>
</dbReference>
<dbReference type="InterPro" id="IPR008962">
    <property type="entry name" value="PapD-like_sf"/>
</dbReference>
<dbReference type="GO" id="GO:0005789">
    <property type="term" value="C:endoplasmic reticulum membrane"/>
    <property type="evidence" value="ECO:0007669"/>
    <property type="project" value="InterPro"/>
</dbReference>
<dbReference type="InterPro" id="IPR000535">
    <property type="entry name" value="MSP_dom"/>
</dbReference>
<evidence type="ECO:0000256" key="1">
    <source>
        <dbReference type="ARBA" id="ARBA00004211"/>
    </source>
</evidence>
<evidence type="ECO:0000313" key="10">
    <source>
        <dbReference type="Proteomes" id="UP000193920"/>
    </source>
</evidence>
<dbReference type="Proteomes" id="UP000193920">
    <property type="component" value="Unassembled WGS sequence"/>
</dbReference>
<dbReference type="PANTHER" id="PTHR10809:SF6">
    <property type="entry name" value="AT11025P-RELATED"/>
    <property type="match status" value="1"/>
</dbReference>
<evidence type="ECO:0000256" key="3">
    <source>
        <dbReference type="ARBA" id="ARBA00022692"/>
    </source>
</evidence>
<keyword evidence="4 7" id="KW-1133">Transmembrane helix</keyword>
<feature type="compositionally biased region" description="Polar residues" evidence="6">
    <location>
        <begin position="163"/>
        <end position="172"/>
    </location>
</feature>